<comment type="subcellular location">
    <subcellularLocation>
        <location evidence="2">Cytoplasm</location>
    </subcellularLocation>
</comment>
<dbReference type="EMBL" id="JAVDWN010000004">
    <property type="protein sequence ID" value="MDR7163502.1"/>
    <property type="molecule type" value="Genomic_DNA"/>
</dbReference>
<comment type="function">
    <text evidence="2">Required for morphogenesis under gluconeogenic growth conditions.</text>
</comment>
<evidence type="ECO:0000256" key="1">
    <source>
        <dbReference type="ARBA" id="ARBA00022490"/>
    </source>
</evidence>
<evidence type="ECO:0000313" key="4">
    <source>
        <dbReference type="Proteomes" id="UP001262032"/>
    </source>
</evidence>
<dbReference type="InterPro" id="IPR010119">
    <property type="entry name" value="Gluconeogen_factor"/>
</dbReference>
<dbReference type="GO" id="GO:0005737">
    <property type="term" value="C:cytoplasm"/>
    <property type="evidence" value="ECO:0007669"/>
    <property type="project" value="UniProtKB-SubCell"/>
</dbReference>
<dbReference type="Proteomes" id="UP001262032">
    <property type="component" value="Unassembled WGS sequence"/>
</dbReference>
<reference evidence="3" key="1">
    <citation type="submission" date="2023-07" db="EMBL/GenBank/DDBJ databases">
        <title>Sorghum-associated microbial communities from plants grown in Nebraska, USA.</title>
        <authorList>
            <person name="Schachtman D."/>
        </authorList>
    </citation>
    <scope>NUCLEOTIDE SEQUENCE</scope>
    <source>
        <strain evidence="3">BE261</strain>
    </source>
</reference>
<name>A0AAW8NBC0_PSEOX</name>
<dbReference type="GO" id="GO:0043743">
    <property type="term" value="F:LPPG:FO 2-phospho-L-lactate transferase activity"/>
    <property type="evidence" value="ECO:0007669"/>
    <property type="project" value="InterPro"/>
</dbReference>
<comment type="similarity">
    <text evidence="2">Belongs to the gluconeogenesis factor family.</text>
</comment>
<sequence length="338" mass="35433">MSLFTGALPLVPPAGSAAGQHDKGPNVVALGGGHGLSASLSALRLLTSDLTAVVTVADDGGSSGRLREEYGVIPPGDLRMALSALCDDTDWGRTWRDVMQHRFRPGRGPGGSLDEHAMGNLLIVTLWELLGDAVAGLRWAGALLGARGQVLPMSTVPLTIEGDVRVSAPDGGTALQTIRGQARCAVAGSLEQVRLLPEAAPACVEALTAIELADWVILGPGSWYTSVLPHLLLPEMRQALCQTPAKRCLTMNLATDTKETMGMTAADHLDVLRRYAPGFSVDVVLADPASVPDRQEFEKAAAMIGAEVVLGKVGASGRRPVHDPLRLATAYQDIFGNS</sequence>
<comment type="caution">
    <text evidence="3">The sequence shown here is derived from an EMBL/GenBank/DDBJ whole genome shotgun (WGS) entry which is preliminary data.</text>
</comment>
<dbReference type="GeneID" id="97421898"/>
<evidence type="ECO:0000313" key="3">
    <source>
        <dbReference type="EMBL" id="MDR7163502.1"/>
    </source>
</evidence>
<dbReference type="GO" id="GO:0008360">
    <property type="term" value="P:regulation of cell shape"/>
    <property type="evidence" value="ECO:0007669"/>
    <property type="project" value="UniProtKB-UniRule"/>
</dbReference>
<protein>
    <recommendedName>
        <fullName evidence="2">Putative gluconeogenesis factor</fullName>
    </recommendedName>
</protein>
<dbReference type="Pfam" id="PF01933">
    <property type="entry name" value="CofD"/>
    <property type="match status" value="1"/>
</dbReference>
<accession>A0AAW8NBC0</accession>
<gene>
    <name evidence="3" type="ORF">J2X12_001516</name>
</gene>
<proteinExistence type="inferred from homology"/>
<keyword evidence="1 2" id="KW-0963">Cytoplasm</keyword>
<dbReference type="NCBIfam" id="TIGR01826">
    <property type="entry name" value="CofD_related"/>
    <property type="match status" value="1"/>
</dbReference>
<dbReference type="PANTHER" id="PTHR30135">
    <property type="entry name" value="UNCHARACTERIZED PROTEIN YVCK-RELATED"/>
    <property type="match status" value="1"/>
</dbReference>
<dbReference type="RefSeq" id="WP_310110515.1">
    <property type="nucleotide sequence ID" value="NZ_JAVDTN010000004.1"/>
</dbReference>
<dbReference type="Gene3D" id="3.40.50.10680">
    <property type="entry name" value="CofD-like domains"/>
    <property type="match status" value="1"/>
</dbReference>
<evidence type="ECO:0000256" key="2">
    <source>
        <dbReference type="HAMAP-Rule" id="MF_00973"/>
    </source>
</evidence>
<dbReference type="AlphaFoldDB" id="A0AAW8NBC0"/>
<dbReference type="SUPFAM" id="SSF142338">
    <property type="entry name" value="CofD-like"/>
    <property type="match status" value="1"/>
</dbReference>
<dbReference type="PANTHER" id="PTHR30135:SF3">
    <property type="entry name" value="GLUCONEOGENESIS FACTOR-RELATED"/>
    <property type="match status" value="1"/>
</dbReference>
<dbReference type="InterPro" id="IPR038136">
    <property type="entry name" value="CofD-like_dom_sf"/>
</dbReference>
<dbReference type="InterPro" id="IPR002882">
    <property type="entry name" value="CofD"/>
</dbReference>
<dbReference type="HAMAP" id="MF_00973">
    <property type="entry name" value="Gluconeogen_factor"/>
    <property type="match status" value="1"/>
</dbReference>
<organism evidence="3 4">
    <name type="scientific">Pseudarthrobacter oxydans</name>
    <name type="common">Arthrobacter oxydans</name>
    <dbReference type="NCBI Taxonomy" id="1671"/>
    <lineage>
        <taxon>Bacteria</taxon>
        <taxon>Bacillati</taxon>
        <taxon>Actinomycetota</taxon>
        <taxon>Actinomycetes</taxon>
        <taxon>Micrococcales</taxon>
        <taxon>Micrococcaceae</taxon>
        <taxon>Pseudarthrobacter</taxon>
    </lineage>
</organism>
<dbReference type="CDD" id="cd07187">
    <property type="entry name" value="YvcK_like"/>
    <property type="match status" value="1"/>
</dbReference>